<dbReference type="AlphaFoldDB" id="A0A4C1UIH8"/>
<evidence type="ECO:0000313" key="2">
    <source>
        <dbReference type="Proteomes" id="UP000299102"/>
    </source>
</evidence>
<organism evidence="1 2">
    <name type="scientific">Eumeta variegata</name>
    <name type="common">Bagworm moth</name>
    <name type="synonym">Eumeta japonica</name>
    <dbReference type="NCBI Taxonomy" id="151549"/>
    <lineage>
        <taxon>Eukaryota</taxon>
        <taxon>Metazoa</taxon>
        <taxon>Ecdysozoa</taxon>
        <taxon>Arthropoda</taxon>
        <taxon>Hexapoda</taxon>
        <taxon>Insecta</taxon>
        <taxon>Pterygota</taxon>
        <taxon>Neoptera</taxon>
        <taxon>Endopterygota</taxon>
        <taxon>Lepidoptera</taxon>
        <taxon>Glossata</taxon>
        <taxon>Ditrysia</taxon>
        <taxon>Tineoidea</taxon>
        <taxon>Psychidae</taxon>
        <taxon>Oiketicinae</taxon>
        <taxon>Eumeta</taxon>
    </lineage>
</organism>
<dbReference type="Proteomes" id="UP000299102">
    <property type="component" value="Unassembled WGS sequence"/>
</dbReference>
<sequence>MCNSLIKNTAPQTSIGLIWPGVTNNDSPRVELPFVIVNGLRSISKLGDFARPPPASTALGQHPRAVCASGFRIV</sequence>
<accession>A0A4C1UIH8</accession>
<proteinExistence type="predicted"/>
<evidence type="ECO:0000313" key="1">
    <source>
        <dbReference type="EMBL" id="GBP25897.1"/>
    </source>
</evidence>
<gene>
    <name evidence="1" type="ORF">EVAR_81781_1</name>
</gene>
<comment type="caution">
    <text evidence="1">The sequence shown here is derived from an EMBL/GenBank/DDBJ whole genome shotgun (WGS) entry which is preliminary data.</text>
</comment>
<name>A0A4C1UIH8_EUMVA</name>
<reference evidence="1 2" key="1">
    <citation type="journal article" date="2019" name="Commun. Biol.">
        <title>The bagworm genome reveals a unique fibroin gene that provides high tensile strength.</title>
        <authorList>
            <person name="Kono N."/>
            <person name="Nakamura H."/>
            <person name="Ohtoshi R."/>
            <person name="Tomita M."/>
            <person name="Numata K."/>
            <person name="Arakawa K."/>
        </authorList>
    </citation>
    <scope>NUCLEOTIDE SEQUENCE [LARGE SCALE GENOMIC DNA]</scope>
</reference>
<keyword evidence="2" id="KW-1185">Reference proteome</keyword>
<dbReference type="EMBL" id="BGZK01000173">
    <property type="protein sequence ID" value="GBP25897.1"/>
    <property type="molecule type" value="Genomic_DNA"/>
</dbReference>
<protein>
    <submittedName>
        <fullName evidence="1">Uncharacterized protein</fullName>
    </submittedName>
</protein>